<sequence length="150" mass="15267">MANTPHLATNPALIALVAACAGAVTPMIQPARANIVIIAANTKSATDGTLAGSAVVRPSRAANAPALPPRHPGYPIVQGFGVAIPLATALPLIVPPYVTVQFGTGIDRDMPCSWRGGLPWPATLATALAPLGLHVNATKTTANITIKQKT</sequence>
<dbReference type="EMBL" id="FTNE01000023">
    <property type="protein sequence ID" value="SIR29766.1"/>
    <property type="molecule type" value="Genomic_DNA"/>
</dbReference>
<evidence type="ECO:0000313" key="2">
    <source>
        <dbReference type="Proteomes" id="UP000186308"/>
    </source>
</evidence>
<evidence type="ECO:0000313" key="1">
    <source>
        <dbReference type="EMBL" id="SIR29766.1"/>
    </source>
</evidence>
<dbReference type="Proteomes" id="UP000186308">
    <property type="component" value="Unassembled WGS sequence"/>
</dbReference>
<protein>
    <submittedName>
        <fullName evidence="1">Uncharacterized protein</fullName>
    </submittedName>
</protein>
<proteinExistence type="predicted"/>
<name>A0A8G2CMS7_ACIRU</name>
<keyword evidence="2" id="KW-1185">Reference proteome</keyword>
<accession>A0A8G2CMS7</accession>
<dbReference type="RefSeq" id="WP_139334137.1">
    <property type="nucleotide sequence ID" value="NZ_FTNE01000023.1"/>
</dbReference>
<comment type="caution">
    <text evidence="1">The sequence shown here is derived from an EMBL/GenBank/DDBJ whole genome shotgun (WGS) entry which is preliminary data.</text>
</comment>
<dbReference type="OrthoDB" id="8455663at2"/>
<organism evidence="1 2">
    <name type="scientific">Acidiphilium rubrum</name>
    <dbReference type="NCBI Taxonomy" id="526"/>
    <lineage>
        <taxon>Bacteria</taxon>
        <taxon>Pseudomonadati</taxon>
        <taxon>Pseudomonadota</taxon>
        <taxon>Alphaproteobacteria</taxon>
        <taxon>Acetobacterales</taxon>
        <taxon>Acidocellaceae</taxon>
        <taxon>Acidiphilium</taxon>
    </lineage>
</organism>
<dbReference type="AlphaFoldDB" id="A0A8G2CMS7"/>
<reference evidence="1 2" key="1">
    <citation type="submission" date="2017-01" db="EMBL/GenBank/DDBJ databases">
        <authorList>
            <person name="Varghese N."/>
            <person name="Submissions S."/>
        </authorList>
    </citation>
    <scope>NUCLEOTIDE SEQUENCE [LARGE SCALE GENOMIC DNA]</scope>
    <source>
        <strain evidence="1 2">ATCC 35905</strain>
    </source>
</reference>
<gene>
    <name evidence="1" type="ORF">SAMN05421828_12339</name>
</gene>